<keyword evidence="3" id="KW-0862">Zinc</keyword>
<name>A0AAD7IVC4_9AGAR</name>
<feature type="region of interest" description="Disordered" evidence="5">
    <location>
        <begin position="1"/>
        <end position="23"/>
    </location>
</feature>
<dbReference type="InterPro" id="IPR002893">
    <property type="entry name" value="Znf_MYND"/>
</dbReference>
<dbReference type="PANTHER" id="PTHR10237:SF14">
    <property type="entry name" value="MYND-TYPE DOMAIN-CONTAINING PROTEIN"/>
    <property type="match status" value="1"/>
</dbReference>
<keyword evidence="1" id="KW-0479">Metal-binding</keyword>
<keyword evidence="2 4" id="KW-0863">Zinc-finger</keyword>
<organism evidence="7 8">
    <name type="scientific">Mycena metata</name>
    <dbReference type="NCBI Taxonomy" id="1033252"/>
    <lineage>
        <taxon>Eukaryota</taxon>
        <taxon>Fungi</taxon>
        <taxon>Dikarya</taxon>
        <taxon>Basidiomycota</taxon>
        <taxon>Agaricomycotina</taxon>
        <taxon>Agaricomycetes</taxon>
        <taxon>Agaricomycetidae</taxon>
        <taxon>Agaricales</taxon>
        <taxon>Marasmiineae</taxon>
        <taxon>Mycenaceae</taxon>
        <taxon>Mycena</taxon>
    </lineage>
</organism>
<dbReference type="Gene3D" id="6.10.140.2220">
    <property type="match status" value="1"/>
</dbReference>
<evidence type="ECO:0000256" key="2">
    <source>
        <dbReference type="ARBA" id="ARBA00022771"/>
    </source>
</evidence>
<evidence type="ECO:0000256" key="4">
    <source>
        <dbReference type="PROSITE-ProRule" id="PRU00134"/>
    </source>
</evidence>
<evidence type="ECO:0000256" key="3">
    <source>
        <dbReference type="ARBA" id="ARBA00022833"/>
    </source>
</evidence>
<dbReference type="GO" id="GO:0008270">
    <property type="term" value="F:zinc ion binding"/>
    <property type="evidence" value="ECO:0007669"/>
    <property type="project" value="UniProtKB-KW"/>
</dbReference>
<dbReference type="EMBL" id="JARKIB010000069">
    <property type="protein sequence ID" value="KAJ7749488.1"/>
    <property type="molecule type" value="Genomic_DNA"/>
</dbReference>
<dbReference type="PROSITE" id="PS01360">
    <property type="entry name" value="ZF_MYND_1"/>
    <property type="match status" value="1"/>
</dbReference>
<evidence type="ECO:0000313" key="8">
    <source>
        <dbReference type="Proteomes" id="UP001215598"/>
    </source>
</evidence>
<evidence type="ECO:0000259" key="6">
    <source>
        <dbReference type="PROSITE" id="PS50865"/>
    </source>
</evidence>
<protein>
    <recommendedName>
        <fullName evidence="6">MYND-type domain-containing protein</fullName>
    </recommendedName>
</protein>
<dbReference type="PANTHER" id="PTHR10237">
    <property type="entry name" value="DEFORMED EPIDERMAL AUTOREGULATORY FACTOR 1 HOMOLOG SUPPRESSIN"/>
    <property type="match status" value="1"/>
</dbReference>
<reference evidence="7" key="1">
    <citation type="submission" date="2023-03" db="EMBL/GenBank/DDBJ databases">
        <title>Massive genome expansion in bonnet fungi (Mycena s.s.) driven by repeated elements and novel gene families across ecological guilds.</title>
        <authorList>
            <consortium name="Lawrence Berkeley National Laboratory"/>
            <person name="Harder C.B."/>
            <person name="Miyauchi S."/>
            <person name="Viragh M."/>
            <person name="Kuo A."/>
            <person name="Thoen E."/>
            <person name="Andreopoulos B."/>
            <person name="Lu D."/>
            <person name="Skrede I."/>
            <person name="Drula E."/>
            <person name="Henrissat B."/>
            <person name="Morin E."/>
            <person name="Kohler A."/>
            <person name="Barry K."/>
            <person name="LaButti K."/>
            <person name="Morin E."/>
            <person name="Salamov A."/>
            <person name="Lipzen A."/>
            <person name="Mereny Z."/>
            <person name="Hegedus B."/>
            <person name="Baldrian P."/>
            <person name="Stursova M."/>
            <person name="Weitz H."/>
            <person name="Taylor A."/>
            <person name="Grigoriev I.V."/>
            <person name="Nagy L.G."/>
            <person name="Martin F."/>
            <person name="Kauserud H."/>
        </authorList>
    </citation>
    <scope>NUCLEOTIDE SEQUENCE</scope>
    <source>
        <strain evidence="7">CBHHK182m</strain>
    </source>
</reference>
<dbReference type="Proteomes" id="UP001215598">
    <property type="component" value="Unassembled WGS sequence"/>
</dbReference>
<evidence type="ECO:0000313" key="7">
    <source>
        <dbReference type="EMBL" id="KAJ7749488.1"/>
    </source>
</evidence>
<keyword evidence="8" id="KW-1185">Reference proteome</keyword>
<dbReference type="Pfam" id="PF01753">
    <property type="entry name" value="zf-MYND"/>
    <property type="match status" value="1"/>
</dbReference>
<evidence type="ECO:0000256" key="5">
    <source>
        <dbReference type="SAM" id="MobiDB-lite"/>
    </source>
</evidence>
<accession>A0AAD7IVC4</accession>
<dbReference type="GO" id="GO:0005634">
    <property type="term" value="C:nucleus"/>
    <property type="evidence" value="ECO:0007669"/>
    <property type="project" value="TreeGrafter"/>
</dbReference>
<comment type="caution">
    <text evidence="7">The sequence shown here is derived from an EMBL/GenBank/DDBJ whole genome shotgun (WGS) entry which is preliminary data.</text>
</comment>
<dbReference type="PROSITE" id="PS50865">
    <property type="entry name" value="ZF_MYND_2"/>
    <property type="match status" value="1"/>
</dbReference>
<dbReference type="SUPFAM" id="SSF144232">
    <property type="entry name" value="HIT/MYND zinc finger-like"/>
    <property type="match status" value="1"/>
</dbReference>
<dbReference type="GO" id="GO:0000981">
    <property type="term" value="F:DNA-binding transcription factor activity, RNA polymerase II-specific"/>
    <property type="evidence" value="ECO:0007669"/>
    <property type="project" value="TreeGrafter"/>
</dbReference>
<sequence length="1102" mass="122459">MCEGSLGAPLPEGGAAVSAPRARDDEAAVGEFTLEGEREEPFFEAPSCGGRGRKDSLRSVLGACFAPGFGCDMVVKGEGVTLSVSSTLKQWRTSVYSHFIKICTKYTLTELRRHWSLYATMQDISSQRKVAIEAEFTERSEFAKQNITTATISVARSAGPLMTRAMPLGTQLFNEYWTTGGNFVSPDEAHHSRLLNPTFVYSLGGEGCSVHYGLSPMISFHLASTLGNSKGNPIATQIITAVKEEFSAWCLSFYKSVIEKTPPIIRFFLGESTAVCRSLRAYATTRILIAGNPVANWNTQLITLDQHEYLAAGAPTTFNVIDTSNLDDHIGSFNVLVAAVPLLPLSPQYFVLYTESLLFRHLDATKEFANLLQSDLSTFGLLVGICPVDYLAGFSSRSNVHELMMYYTTKKTLNAGQFHRGTTWKAPASAHDLGSWPERQLIPIFDPSQLGTRLYDMYQQLFEKEEPSYFAQQFNATGDMNLALAASNMIHQTRENFVLFLKLVRERLEIPEARWLETMERFCALLVIQRTGFTLDLLSRHDLYAQLRLHGVHTDSFFNFNVPKVGPMASWDRVPSLIRIILGVPRESLRTLEEAAVKVGTPLLQCEFRGTGRRTLDIFRSVHAAFGTVIPTGTPSRPSVLFNAGPLGQKGSSPLIVSFIVAARLLTVDAIDKIQVGLAIQSTAGVSWVLTKQFGSEFPLYSANIMDKSHVHVLPEQDLQQPSVNRPHVAATAIPQIGIVGPLTVEMDDECELRSACVMQLSVGRYAQDIFFPFPVMGSENRLRIARTSLYIEVVVPLSGPFRSDGTKLNHFPIIGENLAFVPWSLHFVNLCRLPVLDTKAFDTSKWLKPHLAWMLSAHERKLTKTHGNDTLALVKDTIHTIFCHASGIAGPLRRVFALRDKPSTECDTLIFISEVRFDLELHTLICDGYVLPLTPALMHNIRGDFGKLLQEGNIFNIGVYGNEMQAWKQLLPSFAERCRSWKHTKNCEYASQRKVPLSVEMHLDPLCTCGRGKDAEGMKSVQLWSKFAPLVTRIAMSPLFALSYLEPIVRDPNAGRCSVCRGKGKPKMKKCGTCVKVRYCSADCQRSDWKAHKLICKPVSS</sequence>
<evidence type="ECO:0000256" key="1">
    <source>
        <dbReference type="ARBA" id="ARBA00022723"/>
    </source>
</evidence>
<gene>
    <name evidence="7" type="ORF">B0H16DRAFT_1663456</name>
</gene>
<dbReference type="InterPro" id="IPR024119">
    <property type="entry name" value="TF_DEAF-1"/>
</dbReference>
<dbReference type="AlphaFoldDB" id="A0AAD7IVC4"/>
<proteinExistence type="predicted"/>
<feature type="domain" description="MYND-type" evidence="6">
    <location>
        <begin position="1058"/>
        <end position="1097"/>
    </location>
</feature>